<dbReference type="InterPro" id="IPR036962">
    <property type="entry name" value="Glyco_hydro_3_N_sf"/>
</dbReference>
<evidence type="ECO:0000313" key="3">
    <source>
        <dbReference type="Proteomes" id="UP001642487"/>
    </source>
</evidence>
<dbReference type="PANTHER" id="PTHR42721">
    <property type="entry name" value="SUGAR HYDROLASE-RELATED"/>
    <property type="match status" value="1"/>
</dbReference>
<accession>A0ABP0YNI6</accession>
<evidence type="ECO:0000313" key="2">
    <source>
        <dbReference type="EMBL" id="CAK9322064.1"/>
    </source>
</evidence>
<dbReference type="InterPro" id="IPR017853">
    <property type="entry name" value="GH"/>
</dbReference>
<dbReference type="EMBL" id="OZ021739">
    <property type="protein sequence ID" value="CAK9322064.1"/>
    <property type="molecule type" value="Genomic_DNA"/>
</dbReference>
<keyword evidence="1" id="KW-0378">Hydrolase</keyword>
<dbReference type="InterPro" id="IPR044993">
    <property type="entry name" value="BXL"/>
</dbReference>
<sequence>MCSYNAINGVPACANPALLQKARNDWGLKGYITLDCDAVATIFEYQKYIDTPEDVVDDILKAVDQGKVKEEELDSALHNLFSVQIRLKLFVGNPKRGEVWAAGSTKCLHCTTQNSGS</sequence>
<dbReference type="Proteomes" id="UP001642487">
    <property type="component" value="Chromosome 5"/>
</dbReference>
<dbReference type="PANTHER" id="PTHR42721:SF1">
    <property type="entry name" value="BETA-D-XYLOSIDASE 6-RELATED"/>
    <property type="match status" value="1"/>
</dbReference>
<protein>
    <recommendedName>
        <fullName evidence="4">Glycoside hydrolase family 3 N-terminal domain-containing protein</fullName>
    </recommendedName>
</protein>
<organism evidence="2 3">
    <name type="scientific">Citrullus colocynthis</name>
    <name type="common">colocynth</name>
    <dbReference type="NCBI Taxonomy" id="252529"/>
    <lineage>
        <taxon>Eukaryota</taxon>
        <taxon>Viridiplantae</taxon>
        <taxon>Streptophyta</taxon>
        <taxon>Embryophyta</taxon>
        <taxon>Tracheophyta</taxon>
        <taxon>Spermatophyta</taxon>
        <taxon>Magnoliopsida</taxon>
        <taxon>eudicotyledons</taxon>
        <taxon>Gunneridae</taxon>
        <taxon>Pentapetalae</taxon>
        <taxon>rosids</taxon>
        <taxon>fabids</taxon>
        <taxon>Cucurbitales</taxon>
        <taxon>Cucurbitaceae</taxon>
        <taxon>Benincaseae</taxon>
        <taxon>Citrullus</taxon>
    </lineage>
</organism>
<proteinExistence type="predicted"/>
<name>A0ABP0YNI6_9ROSI</name>
<evidence type="ECO:0000256" key="1">
    <source>
        <dbReference type="ARBA" id="ARBA00022801"/>
    </source>
</evidence>
<keyword evidence="3" id="KW-1185">Reference proteome</keyword>
<reference evidence="2 3" key="1">
    <citation type="submission" date="2024-03" db="EMBL/GenBank/DDBJ databases">
        <authorList>
            <person name="Gkanogiannis A."/>
            <person name="Becerra Lopez-Lavalle L."/>
        </authorList>
    </citation>
    <scope>NUCLEOTIDE SEQUENCE [LARGE SCALE GENOMIC DNA]</scope>
</reference>
<gene>
    <name evidence="2" type="ORF">CITCOLO1_LOCUS14175</name>
</gene>
<dbReference type="SUPFAM" id="SSF51445">
    <property type="entry name" value="(Trans)glycosidases"/>
    <property type="match status" value="1"/>
</dbReference>
<dbReference type="Gene3D" id="3.20.20.300">
    <property type="entry name" value="Glycoside hydrolase, family 3, N-terminal domain"/>
    <property type="match status" value="1"/>
</dbReference>
<evidence type="ECO:0008006" key="4">
    <source>
        <dbReference type="Google" id="ProtNLM"/>
    </source>
</evidence>